<dbReference type="SUPFAM" id="SSF90229">
    <property type="entry name" value="CCCH zinc finger"/>
    <property type="match status" value="1"/>
</dbReference>
<evidence type="ECO:0000256" key="9">
    <source>
        <dbReference type="PROSITE-ProRule" id="PRU00723"/>
    </source>
</evidence>
<feature type="compositionally biased region" description="Low complexity" evidence="10">
    <location>
        <begin position="178"/>
        <end position="191"/>
    </location>
</feature>
<feature type="zinc finger region" description="C3H1-type" evidence="9">
    <location>
        <begin position="1"/>
        <end position="25"/>
    </location>
</feature>
<dbReference type="Pfam" id="PF18044">
    <property type="entry name" value="zf-CCCH_4"/>
    <property type="match status" value="1"/>
</dbReference>
<dbReference type="GO" id="GO:0031965">
    <property type="term" value="C:nuclear membrane"/>
    <property type="evidence" value="ECO:0007669"/>
    <property type="project" value="UniProtKB-SubCell"/>
</dbReference>
<comment type="subcellular location">
    <subcellularLocation>
        <location evidence="1">Nucleus membrane</location>
        <topology evidence="1">Peripheral membrane protein</topology>
        <orientation evidence="1">Cytoplasmic side</orientation>
    </subcellularLocation>
</comment>
<feature type="compositionally biased region" description="Gly residues" evidence="10">
    <location>
        <begin position="75"/>
        <end position="86"/>
    </location>
</feature>
<name>A0A2R5LDH7_9ACAR</name>
<protein>
    <recommendedName>
        <fullName evidence="7">Nucleoporin NUP42</fullName>
    </recommendedName>
    <alternativeName>
        <fullName evidence="8">Nucleoporin-like protein 2</fullName>
    </alternativeName>
</protein>
<dbReference type="InterPro" id="IPR041367">
    <property type="entry name" value="Znf-CCCH_4"/>
</dbReference>
<feature type="compositionally biased region" description="Polar residues" evidence="10">
    <location>
        <begin position="192"/>
        <end position="211"/>
    </location>
</feature>
<evidence type="ECO:0000256" key="5">
    <source>
        <dbReference type="ARBA" id="ARBA00023242"/>
    </source>
</evidence>
<evidence type="ECO:0000256" key="2">
    <source>
        <dbReference type="ARBA" id="ARBA00022723"/>
    </source>
</evidence>
<keyword evidence="2 9" id="KW-0479">Metal-binding</keyword>
<dbReference type="EMBL" id="GGLE01003458">
    <property type="protein sequence ID" value="MBY07584.1"/>
    <property type="molecule type" value="Transcribed_RNA"/>
</dbReference>
<dbReference type="PANTHER" id="PTHR46527:SF1">
    <property type="entry name" value="NUCLEOPORIN NUP42"/>
    <property type="match status" value="1"/>
</dbReference>
<evidence type="ECO:0000256" key="6">
    <source>
        <dbReference type="ARBA" id="ARBA00037262"/>
    </source>
</evidence>
<dbReference type="InterPro" id="IPR000571">
    <property type="entry name" value="Znf_CCCH"/>
</dbReference>
<dbReference type="PROSITE" id="PS50103">
    <property type="entry name" value="ZF_C3H1"/>
    <property type="match status" value="1"/>
</dbReference>
<dbReference type="AlphaFoldDB" id="A0A2R5LDH7"/>
<evidence type="ECO:0000256" key="7">
    <source>
        <dbReference type="ARBA" id="ARBA00039886"/>
    </source>
</evidence>
<dbReference type="Gene3D" id="4.10.1000.10">
    <property type="entry name" value="Zinc finger, CCCH-type"/>
    <property type="match status" value="1"/>
</dbReference>
<accession>A0A2R5LDH7</accession>
<feature type="region of interest" description="Disordered" evidence="10">
    <location>
        <begin position="163"/>
        <end position="228"/>
    </location>
</feature>
<evidence type="ECO:0000259" key="11">
    <source>
        <dbReference type="PROSITE" id="PS50103"/>
    </source>
</evidence>
<keyword evidence="5" id="KW-0539">Nucleus</keyword>
<dbReference type="InterPro" id="IPR036855">
    <property type="entry name" value="Znf_CCCH_sf"/>
</dbReference>
<dbReference type="GO" id="GO:0008270">
    <property type="term" value="F:zinc ion binding"/>
    <property type="evidence" value="ECO:0007669"/>
    <property type="project" value="UniProtKB-KW"/>
</dbReference>
<reference evidence="12" key="1">
    <citation type="submission" date="2018-03" db="EMBL/GenBank/DDBJ databases">
        <title>The relapsing fever spirochete Borrelia turicatae persists in the highly oxidative environment of its soft-bodied tick vector.</title>
        <authorList>
            <person name="Bourret T.J."/>
            <person name="Boyle W.K."/>
            <person name="Valenzuela J.G."/>
            <person name="Oliveira F."/>
            <person name="Lopez J.E."/>
        </authorList>
    </citation>
    <scope>NUCLEOTIDE SEQUENCE</scope>
    <source>
        <strain evidence="12">Kansas strain/isolate</strain>
        <tissue evidence="12">Salivary glands</tissue>
    </source>
</reference>
<keyword evidence="12" id="KW-0436">Ligase</keyword>
<comment type="function">
    <text evidence="6">Required for the export of mRNAs containing poly(A) tails from the nucleus into the cytoplasm.</text>
</comment>
<evidence type="ECO:0000256" key="3">
    <source>
        <dbReference type="ARBA" id="ARBA00022771"/>
    </source>
</evidence>
<evidence type="ECO:0000256" key="4">
    <source>
        <dbReference type="ARBA" id="ARBA00022833"/>
    </source>
</evidence>
<feature type="region of interest" description="Disordered" evidence="10">
    <location>
        <begin position="69"/>
        <end position="92"/>
    </location>
</feature>
<feature type="domain" description="C3H1-type" evidence="11">
    <location>
        <begin position="1"/>
        <end position="25"/>
    </location>
</feature>
<dbReference type="GO" id="GO:0016874">
    <property type="term" value="F:ligase activity"/>
    <property type="evidence" value="ECO:0007669"/>
    <property type="project" value="UniProtKB-KW"/>
</dbReference>
<sequence length="270" mass="30421">MTICRYFAQGWCRFGDRCRFEHVDNSYQSLQPQRERDRYHWVKPGAHNTSTATRAASFDFNATLQTARASEQGGWSRGGGGGGGWDQGRHQNTSFSHGGSFFDYAPKPGGGYREPFKEEPRSWGQPRTAFGSAAAFDFNRALDTARRKDADRYVAEDMDMVESQGWETGRSGSRRPSQQGQPAIHQQAQPQSTFVFGETQTSKPAPIWSNQQRDHPPRTGVPVASTTVSGEDYRYTRIEELEPRAKEQYLAVNFTLGKIPVQPPPLEYCR</sequence>
<evidence type="ECO:0000313" key="12">
    <source>
        <dbReference type="EMBL" id="MBY07584.1"/>
    </source>
</evidence>
<evidence type="ECO:0000256" key="8">
    <source>
        <dbReference type="ARBA" id="ARBA00042384"/>
    </source>
</evidence>
<keyword evidence="3 9" id="KW-0863">Zinc-finger</keyword>
<proteinExistence type="predicted"/>
<evidence type="ECO:0000256" key="10">
    <source>
        <dbReference type="SAM" id="MobiDB-lite"/>
    </source>
</evidence>
<organism evidence="12">
    <name type="scientific">Ornithodoros turicata</name>
    <dbReference type="NCBI Taxonomy" id="34597"/>
    <lineage>
        <taxon>Eukaryota</taxon>
        <taxon>Metazoa</taxon>
        <taxon>Ecdysozoa</taxon>
        <taxon>Arthropoda</taxon>
        <taxon>Chelicerata</taxon>
        <taxon>Arachnida</taxon>
        <taxon>Acari</taxon>
        <taxon>Parasitiformes</taxon>
        <taxon>Ixodida</taxon>
        <taxon>Ixodoidea</taxon>
        <taxon>Argasidae</taxon>
        <taxon>Ornithodorinae</taxon>
        <taxon>Ornithodoros</taxon>
    </lineage>
</organism>
<keyword evidence="4 9" id="KW-0862">Zinc</keyword>
<dbReference type="PANTHER" id="PTHR46527">
    <property type="entry name" value="NUCLEOPORIN-LIKE PROTEIN 2"/>
    <property type="match status" value="1"/>
</dbReference>
<evidence type="ECO:0000256" key="1">
    <source>
        <dbReference type="ARBA" id="ARBA00004335"/>
    </source>
</evidence>
<dbReference type="SMART" id="SM00356">
    <property type="entry name" value="ZnF_C3H1"/>
    <property type="match status" value="1"/>
</dbReference>
<dbReference type="InterPro" id="IPR051767">
    <property type="entry name" value="Nucleoporin_NUP42"/>
</dbReference>